<protein>
    <submittedName>
        <fullName evidence="2">Uncharacterized protein</fullName>
    </submittedName>
</protein>
<evidence type="ECO:0000313" key="2">
    <source>
        <dbReference type="EMBL" id="RZS91306.1"/>
    </source>
</evidence>
<keyword evidence="1" id="KW-0472">Membrane</keyword>
<organism evidence="2 3">
    <name type="scientific">Motilibacter rhizosphaerae</name>
    <dbReference type="NCBI Taxonomy" id="598652"/>
    <lineage>
        <taxon>Bacteria</taxon>
        <taxon>Bacillati</taxon>
        <taxon>Actinomycetota</taxon>
        <taxon>Actinomycetes</taxon>
        <taxon>Motilibacterales</taxon>
        <taxon>Motilibacteraceae</taxon>
        <taxon>Motilibacter</taxon>
    </lineage>
</organism>
<evidence type="ECO:0000256" key="1">
    <source>
        <dbReference type="SAM" id="Phobius"/>
    </source>
</evidence>
<accession>A0A4Q7NVL4</accession>
<keyword evidence="3" id="KW-1185">Reference proteome</keyword>
<keyword evidence="1" id="KW-0812">Transmembrane</keyword>
<name>A0A4Q7NVL4_9ACTN</name>
<dbReference type="AlphaFoldDB" id="A0A4Q7NVL4"/>
<comment type="caution">
    <text evidence="2">The sequence shown here is derived from an EMBL/GenBank/DDBJ whole genome shotgun (WGS) entry which is preliminary data.</text>
</comment>
<dbReference type="RefSeq" id="WP_130491391.1">
    <property type="nucleotide sequence ID" value="NZ_SGXD01000001.1"/>
</dbReference>
<dbReference type="Proteomes" id="UP000293638">
    <property type="component" value="Unassembled WGS sequence"/>
</dbReference>
<reference evidence="2 3" key="1">
    <citation type="submission" date="2019-02" db="EMBL/GenBank/DDBJ databases">
        <title>Genomic Encyclopedia of Type Strains, Phase IV (KMG-IV): sequencing the most valuable type-strain genomes for metagenomic binning, comparative biology and taxonomic classification.</title>
        <authorList>
            <person name="Goeker M."/>
        </authorList>
    </citation>
    <scope>NUCLEOTIDE SEQUENCE [LARGE SCALE GENOMIC DNA]</scope>
    <source>
        <strain evidence="2 3">DSM 45622</strain>
    </source>
</reference>
<gene>
    <name evidence="2" type="ORF">EV189_0543</name>
</gene>
<feature type="transmembrane region" description="Helical" evidence="1">
    <location>
        <begin position="36"/>
        <end position="61"/>
    </location>
</feature>
<keyword evidence="1" id="KW-1133">Transmembrane helix</keyword>
<evidence type="ECO:0000313" key="3">
    <source>
        <dbReference type="Proteomes" id="UP000293638"/>
    </source>
</evidence>
<proteinExistence type="predicted"/>
<dbReference type="EMBL" id="SGXD01000001">
    <property type="protein sequence ID" value="RZS91306.1"/>
    <property type="molecule type" value="Genomic_DNA"/>
</dbReference>
<sequence length="64" mass="6436">MPDLLRQHDRLRAFALLAAAAALALPASVGVSWTSGPLLVVCTLGLLAGAGCAGRAVVVVARAR</sequence>